<dbReference type="EMBL" id="PUHY01000001">
    <property type="protein sequence ID" value="PQO40522.1"/>
    <property type="molecule type" value="Genomic_DNA"/>
</dbReference>
<dbReference type="AlphaFoldDB" id="A0A2S8G7T3"/>
<evidence type="ECO:0000256" key="2">
    <source>
        <dbReference type="SAM" id="Phobius"/>
    </source>
</evidence>
<comment type="caution">
    <text evidence="3">The sequence shown here is derived from an EMBL/GenBank/DDBJ whole genome shotgun (WGS) entry which is preliminary data.</text>
</comment>
<evidence type="ECO:0000256" key="1">
    <source>
        <dbReference type="SAM" id="MobiDB-lite"/>
    </source>
</evidence>
<sequence length="495" mass="54446">MSPIQQRVLDVRHRQQLQRLWKCASYGLLSSGIAACLLGAVRWLIQAEWSWGWVVATLVAGPILGLFYAFIRQATIREAAAAIDHVCNLKDRTQTALGFLQTSSDGPIHRLQLEDTQKHLANIDPVKVAPISRPKWFPLAVCLGIGAVLLVILPSVRSQAEAALAPNETVLDSADRVTENLKELEDFQKEHKDPELEKLIQELMQQTEALKEEAADPKEALAKLSEMEASLQEMQAKLEPDMGNELAKVGDVLSLSEAMEAAGKAMAQGDMEKAEEELAKMDMPKLDRKTEKAITEKLDELKQNSGPSGQKRQQMKEALGQISSGLSQGDRSQFKEGMKGLASECKKQGNRKKLSDLLRKQCQCLSECKSSCQGQCNNPSASPKKGGKKAGSASTENAPGDQTPLLHTNPQMNLTGQDSGQGDVDIETEEGTAREQEAVRSYREKAQEYEAMSESVLNSESIPLGHRQTIRRYFQSIRPEGAETDQVLEQSSSPE</sequence>
<feature type="compositionally biased region" description="Polar residues" evidence="1">
    <location>
        <begin position="405"/>
        <end position="420"/>
    </location>
</feature>
<dbReference type="RefSeq" id="WP_105327758.1">
    <property type="nucleotide sequence ID" value="NZ_PUHY01000001.1"/>
</dbReference>
<dbReference type="OrthoDB" id="265967at2"/>
<organism evidence="3 4">
    <name type="scientific">Blastopirellula marina</name>
    <dbReference type="NCBI Taxonomy" id="124"/>
    <lineage>
        <taxon>Bacteria</taxon>
        <taxon>Pseudomonadati</taxon>
        <taxon>Planctomycetota</taxon>
        <taxon>Planctomycetia</taxon>
        <taxon>Pirellulales</taxon>
        <taxon>Pirellulaceae</taxon>
        <taxon>Blastopirellula</taxon>
    </lineage>
</organism>
<name>A0A2S8G7T3_9BACT</name>
<feature type="region of interest" description="Disordered" evidence="1">
    <location>
        <begin position="294"/>
        <end position="352"/>
    </location>
</feature>
<feature type="compositionally biased region" description="Polar residues" evidence="1">
    <location>
        <begin position="303"/>
        <end position="312"/>
    </location>
</feature>
<feature type="region of interest" description="Disordered" evidence="1">
    <location>
        <begin position="367"/>
        <end position="446"/>
    </location>
</feature>
<accession>A0A2S8G7T3</accession>
<feature type="compositionally biased region" description="Polar residues" evidence="1">
    <location>
        <begin position="368"/>
        <end position="378"/>
    </location>
</feature>
<evidence type="ECO:0000313" key="4">
    <source>
        <dbReference type="Proteomes" id="UP000238322"/>
    </source>
</evidence>
<feature type="transmembrane region" description="Helical" evidence="2">
    <location>
        <begin position="20"/>
        <end position="45"/>
    </location>
</feature>
<keyword evidence="2" id="KW-0472">Membrane</keyword>
<feature type="compositionally biased region" description="Polar residues" evidence="1">
    <location>
        <begin position="321"/>
        <end position="331"/>
    </location>
</feature>
<dbReference type="Proteomes" id="UP000238322">
    <property type="component" value="Unassembled WGS sequence"/>
</dbReference>
<reference evidence="3 4" key="1">
    <citation type="submission" date="2018-02" db="EMBL/GenBank/DDBJ databases">
        <title>Comparative genomes isolates from brazilian mangrove.</title>
        <authorList>
            <person name="Araujo J.E."/>
            <person name="Taketani R.G."/>
            <person name="Silva M.C.P."/>
            <person name="Loureco M.V."/>
            <person name="Andreote F.D."/>
        </authorList>
    </citation>
    <scope>NUCLEOTIDE SEQUENCE [LARGE SCALE GENOMIC DNA]</scope>
    <source>
        <strain evidence="3 4">Hex-1 MGV</strain>
    </source>
</reference>
<keyword evidence="2" id="KW-1133">Transmembrane helix</keyword>
<protein>
    <submittedName>
        <fullName evidence="3">Uncharacterized protein</fullName>
    </submittedName>
</protein>
<feature type="compositionally biased region" description="Low complexity" evidence="1">
    <location>
        <begin position="379"/>
        <end position="394"/>
    </location>
</feature>
<keyword evidence="2" id="KW-0812">Transmembrane</keyword>
<evidence type="ECO:0000313" key="3">
    <source>
        <dbReference type="EMBL" id="PQO40522.1"/>
    </source>
</evidence>
<feature type="transmembrane region" description="Helical" evidence="2">
    <location>
        <begin position="136"/>
        <end position="156"/>
    </location>
</feature>
<feature type="transmembrane region" description="Helical" evidence="2">
    <location>
        <begin position="51"/>
        <end position="71"/>
    </location>
</feature>
<proteinExistence type="predicted"/>
<gene>
    <name evidence="3" type="ORF">C5Y83_00900</name>
</gene>
<feature type="compositionally biased region" description="Basic and acidic residues" evidence="1">
    <location>
        <begin position="431"/>
        <end position="446"/>
    </location>
</feature>